<feature type="chain" id="PRO_5022888546" evidence="2">
    <location>
        <begin position="25"/>
        <end position="620"/>
    </location>
</feature>
<dbReference type="OrthoDB" id="228255at2"/>
<proteinExistence type="predicted"/>
<dbReference type="Pfam" id="PF13181">
    <property type="entry name" value="TPR_8"/>
    <property type="match status" value="1"/>
</dbReference>
<dbReference type="InterPro" id="IPR011990">
    <property type="entry name" value="TPR-like_helical_dom_sf"/>
</dbReference>
<evidence type="ECO:0000256" key="1">
    <source>
        <dbReference type="PROSITE-ProRule" id="PRU00339"/>
    </source>
</evidence>
<dbReference type="SUPFAM" id="SSF48452">
    <property type="entry name" value="TPR-like"/>
    <property type="match status" value="2"/>
</dbReference>
<reference evidence="3 4" key="1">
    <citation type="submission" date="2019-02" db="EMBL/GenBank/DDBJ databases">
        <title>Deep-cultivation of Planctomycetes and their phenomic and genomic characterization uncovers novel biology.</title>
        <authorList>
            <person name="Wiegand S."/>
            <person name="Jogler M."/>
            <person name="Boedeker C."/>
            <person name="Pinto D."/>
            <person name="Vollmers J."/>
            <person name="Rivas-Marin E."/>
            <person name="Kohn T."/>
            <person name="Peeters S.H."/>
            <person name="Heuer A."/>
            <person name="Rast P."/>
            <person name="Oberbeckmann S."/>
            <person name="Bunk B."/>
            <person name="Jeske O."/>
            <person name="Meyerdierks A."/>
            <person name="Storesund J.E."/>
            <person name="Kallscheuer N."/>
            <person name="Luecker S."/>
            <person name="Lage O.M."/>
            <person name="Pohl T."/>
            <person name="Merkel B.J."/>
            <person name="Hornburger P."/>
            <person name="Mueller R.-W."/>
            <person name="Bruemmer F."/>
            <person name="Labrenz M."/>
            <person name="Spormann A.M."/>
            <person name="Op Den Camp H."/>
            <person name="Overmann J."/>
            <person name="Amann R."/>
            <person name="Jetten M.S.M."/>
            <person name="Mascher T."/>
            <person name="Medema M.H."/>
            <person name="Devos D.P."/>
            <person name="Kaster A.-K."/>
            <person name="Ovreas L."/>
            <person name="Rohde M."/>
            <person name="Galperin M.Y."/>
            <person name="Jogler C."/>
        </authorList>
    </citation>
    <scope>NUCLEOTIDE SEQUENCE [LARGE SCALE GENOMIC DNA]</scope>
    <source>
        <strain evidence="3 4">Pla123a</strain>
    </source>
</reference>
<evidence type="ECO:0000313" key="3">
    <source>
        <dbReference type="EMBL" id="TWT85671.1"/>
    </source>
</evidence>
<dbReference type="Proteomes" id="UP000318478">
    <property type="component" value="Unassembled WGS sequence"/>
</dbReference>
<feature type="signal peptide" evidence="2">
    <location>
        <begin position="1"/>
        <end position="24"/>
    </location>
</feature>
<dbReference type="PROSITE" id="PS50005">
    <property type="entry name" value="TPR"/>
    <property type="match status" value="1"/>
</dbReference>
<accession>A0A5C5ZFQ0</accession>
<evidence type="ECO:0000313" key="4">
    <source>
        <dbReference type="Proteomes" id="UP000318478"/>
    </source>
</evidence>
<keyword evidence="1" id="KW-0802">TPR repeat</keyword>
<name>A0A5C5ZFQ0_9BACT</name>
<organism evidence="3 4">
    <name type="scientific">Posidoniimonas polymericola</name>
    <dbReference type="NCBI Taxonomy" id="2528002"/>
    <lineage>
        <taxon>Bacteria</taxon>
        <taxon>Pseudomonadati</taxon>
        <taxon>Planctomycetota</taxon>
        <taxon>Planctomycetia</taxon>
        <taxon>Pirellulales</taxon>
        <taxon>Lacipirellulaceae</taxon>
        <taxon>Posidoniimonas</taxon>
    </lineage>
</organism>
<dbReference type="RefSeq" id="WP_146583920.1">
    <property type="nucleotide sequence ID" value="NZ_SJPO01000001.1"/>
</dbReference>
<dbReference type="InterPro" id="IPR019734">
    <property type="entry name" value="TPR_rpt"/>
</dbReference>
<dbReference type="EMBL" id="SJPO01000001">
    <property type="protein sequence ID" value="TWT85671.1"/>
    <property type="molecule type" value="Genomic_DNA"/>
</dbReference>
<gene>
    <name evidence="3" type="ORF">Pla123a_04780</name>
</gene>
<evidence type="ECO:0000256" key="2">
    <source>
        <dbReference type="SAM" id="SignalP"/>
    </source>
</evidence>
<sequence length="620" mass="69026" precursor="true">MPKLSVATLVALFLALSPSSPTLADPTPVELQQRAPGLIKQLGSEQYAERRAAQRDLADIGLAAFDVLYAARENEDLEIASTAERLLSEMTIYWSQPGDSARVRDSLEDYGRLDVDERADTVAELGGLGQREGLAPLCRVARFDLSERVAAKGAALAMYLSATEADSLTGQQYRVPEDARRRLRLVLDELTQDYGPSTRQATRWLQRFVDQADQPAEAADAWRRELATLQSRIEAGQSDVEPNVLDSLYWNLLRVELQAGKQQAAAATARWLAAENASAAAGVLQRAFDWMDQAGADATVDSVLTGRPVMPYLETQPGLYLAAGARRKQGREQEAQQLADQAFAVGPQPRDNQGRQRPLFDGRVIAGDRLRQEGQIDWAERELRAAIEESGLLSADGAYAAWLLSDLLQDDNQPVEAAAVLKSLLAEIQLNEENQNQYQQLTENRSNYFRPLAELSAYEAYYRALAHRDAGEASAERAALLEAFGHDPTNADIPIAMHRASRPGEEYRTVTVEHIHTLADALEEQIDQDPSNSQPYNQWAWLIANTEGDFDKAVRYSLRSLEISKQNPGYLDTLGRCYYAAGDLEKAVETQRRAVELSPQYKVMQRQLEFFEQELSKQKQ</sequence>
<dbReference type="AlphaFoldDB" id="A0A5C5ZFQ0"/>
<keyword evidence="2" id="KW-0732">Signal</keyword>
<comment type="caution">
    <text evidence="3">The sequence shown here is derived from an EMBL/GenBank/DDBJ whole genome shotgun (WGS) entry which is preliminary data.</text>
</comment>
<feature type="repeat" description="TPR" evidence="1">
    <location>
        <begin position="568"/>
        <end position="601"/>
    </location>
</feature>
<keyword evidence="4" id="KW-1185">Reference proteome</keyword>
<protein>
    <submittedName>
        <fullName evidence="3">Uncharacterized protein</fullName>
    </submittedName>
</protein>
<dbReference type="Gene3D" id="1.25.40.10">
    <property type="entry name" value="Tetratricopeptide repeat domain"/>
    <property type="match status" value="1"/>
</dbReference>